<dbReference type="EMBL" id="GGMS01003662">
    <property type="protein sequence ID" value="MBY72865.1"/>
    <property type="molecule type" value="Transcribed_RNA"/>
</dbReference>
<keyword evidence="1" id="KW-1133">Transmembrane helix</keyword>
<organism evidence="2">
    <name type="scientific">Sipha flava</name>
    <name type="common">yellow sugarcane aphid</name>
    <dbReference type="NCBI Taxonomy" id="143950"/>
    <lineage>
        <taxon>Eukaryota</taxon>
        <taxon>Metazoa</taxon>
        <taxon>Ecdysozoa</taxon>
        <taxon>Arthropoda</taxon>
        <taxon>Hexapoda</taxon>
        <taxon>Insecta</taxon>
        <taxon>Pterygota</taxon>
        <taxon>Neoptera</taxon>
        <taxon>Paraneoptera</taxon>
        <taxon>Hemiptera</taxon>
        <taxon>Sternorrhyncha</taxon>
        <taxon>Aphidomorpha</taxon>
        <taxon>Aphidoidea</taxon>
        <taxon>Aphididae</taxon>
        <taxon>Sipha</taxon>
    </lineage>
</organism>
<proteinExistence type="predicted"/>
<keyword evidence="1" id="KW-0472">Membrane</keyword>
<reference evidence="2" key="1">
    <citation type="submission" date="2018-04" db="EMBL/GenBank/DDBJ databases">
        <title>Transcriptome assembly of Sipha flava.</title>
        <authorList>
            <person name="Scully E.D."/>
            <person name="Geib S.M."/>
            <person name="Palmer N.A."/>
            <person name="Koch K."/>
            <person name="Bradshaw J."/>
            <person name="Heng-Moss T."/>
            <person name="Sarath G."/>
        </authorList>
    </citation>
    <scope>NUCLEOTIDE SEQUENCE</scope>
</reference>
<protein>
    <submittedName>
        <fullName evidence="2">Uncharacterized protein</fullName>
    </submittedName>
</protein>
<dbReference type="AlphaFoldDB" id="A0A2S2Q533"/>
<accession>A0A2S2Q533</accession>
<sequence>MQVCVCVCTCVRLSAIFNKTLITFLRPPFRPRPWNFFESIYRRVPNYATTAATVIRHRLRLIYCYLFTILIVFVLFSKSDIYIYIITISSYHCRSKLTTCRCRRVNISPRQKFCDPYENLWYRANIVAYKY</sequence>
<evidence type="ECO:0000313" key="2">
    <source>
        <dbReference type="EMBL" id="MBY72865.1"/>
    </source>
</evidence>
<gene>
    <name evidence="2" type="ORF">g.1404</name>
</gene>
<evidence type="ECO:0000256" key="1">
    <source>
        <dbReference type="SAM" id="Phobius"/>
    </source>
</evidence>
<name>A0A2S2Q533_9HEMI</name>
<keyword evidence="1" id="KW-0812">Transmembrane</keyword>
<feature type="transmembrane region" description="Helical" evidence="1">
    <location>
        <begin position="62"/>
        <end position="85"/>
    </location>
</feature>